<dbReference type="EMBL" id="JBHFNQ010000010">
    <property type="protein sequence ID" value="MFB2875444.1"/>
    <property type="molecule type" value="Genomic_DNA"/>
</dbReference>
<accession>A0ABV4WY49</accession>
<dbReference type="SUPFAM" id="SSF53098">
    <property type="entry name" value="Ribonuclease H-like"/>
    <property type="match status" value="1"/>
</dbReference>
<comment type="caution">
    <text evidence="2">The sequence shown here is derived from an EMBL/GenBank/DDBJ whole genome shotgun (WGS) entry which is preliminary data.</text>
</comment>
<proteinExistence type="predicted"/>
<dbReference type="PROSITE" id="PS50994">
    <property type="entry name" value="INTEGRASE"/>
    <property type="match status" value="1"/>
</dbReference>
<keyword evidence="3" id="KW-1185">Reference proteome</keyword>
<dbReference type="RefSeq" id="WP_413268610.1">
    <property type="nucleotide sequence ID" value="NZ_JBHFNQ010000010.1"/>
</dbReference>
<feature type="domain" description="Integrase catalytic" evidence="1">
    <location>
        <begin position="139"/>
        <end position="339"/>
    </location>
</feature>
<dbReference type="Proteomes" id="UP001576774">
    <property type="component" value="Unassembled WGS sequence"/>
</dbReference>
<name>A0ABV4WY49_9CYAN</name>
<protein>
    <submittedName>
        <fullName evidence="2">IS481 family transposase</fullName>
    </submittedName>
</protein>
<evidence type="ECO:0000313" key="2">
    <source>
        <dbReference type="EMBL" id="MFB2875444.1"/>
    </source>
</evidence>
<dbReference type="InterPro" id="IPR012337">
    <property type="entry name" value="RNaseH-like_sf"/>
</dbReference>
<dbReference type="PANTHER" id="PTHR35004">
    <property type="entry name" value="TRANSPOSASE RV3428C-RELATED"/>
    <property type="match status" value="1"/>
</dbReference>
<gene>
    <name evidence="2" type="ORF">ACE1CC_00980</name>
</gene>
<evidence type="ECO:0000259" key="1">
    <source>
        <dbReference type="PROSITE" id="PS50994"/>
    </source>
</evidence>
<reference evidence="2 3" key="1">
    <citation type="submission" date="2024-09" db="EMBL/GenBank/DDBJ databases">
        <title>Floridaenema gen nov. (Aerosakkonemataceae, Aerosakkonematales ord. nov., Cyanobacteria) from benthic tropical and subtropical fresh waters, with the description of four new species.</title>
        <authorList>
            <person name="Moretto J.A."/>
            <person name="Berthold D.E."/>
            <person name="Lefler F.W."/>
            <person name="Huang I.-S."/>
            <person name="Laughinghouse H. IV."/>
        </authorList>
    </citation>
    <scope>NUCLEOTIDE SEQUENCE [LARGE SCALE GENOMIC DNA]</scope>
    <source>
        <strain evidence="2 3">BLCC-F46</strain>
    </source>
</reference>
<dbReference type="Gene3D" id="3.30.420.10">
    <property type="entry name" value="Ribonuclease H-like superfamily/Ribonuclease H"/>
    <property type="match status" value="1"/>
</dbReference>
<dbReference type="InterPro" id="IPR001584">
    <property type="entry name" value="Integrase_cat-core"/>
</dbReference>
<dbReference type="InterPro" id="IPR036397">
    <property type="entry name" value="RNaseH_sf"/>
</dbReference>
<sequence length="547" mass="63146">MPSEALVQLRQRLELFPPRSRERRKLIEEAATSYDVSLDTLYRALRERARPKAEGPSDRGTPRKLSTAEMERYCEIIAAFKIRTSNKKGRHVSTARAIQLLEEYGMETPDRFVQPPQGLLTKSTVNYYLKTWGYDHTSMTRQPPAVRFQAEMSNDCWHFDLSPSDLKHINLPTWIQPGRGNPQLMLYSVVDDRSGVCYQEYHCVYGEDVEAALRFLFNAMSAKTTEGFGFQGIPQMLYTDNGPITKNRVFQNVMECLGVKLVTHLPNGKDGRRVTARAKGKVERPFRTVKEAHETLYHFHQPQTEQEANRWLHQYLLHYNNQPHRQENHSRKEDWLLHLPANGLRQMCSWERFCTFAREPEQRKVDACARVSVAGVAYEVNPDLAGETVVLWWGLFDNELYVEKDGTKYSPYLPVDGPIPLHRYRKFKKSKTQERADRIAALAQGLVLPRTALEGNQELQFLAASQPKSQPAIIPFQDPDPFQEFTYPSILAAKRAIADNLALPLARLSEQERAFIDELLSQTLCKKVILERVRHYLQERRSNKDAD</sequence>
<evidence type="ECO:0000313" key="3">
    <source>
        <dbReference type="Proteomes" id="UP001576774"/>
    </source>
</evidence>
<organism evidence="2 3">
    <name type="scientific">Floridaenema aerugineum BLCC-F46</name>
    <dbReference type="NCBI Taxonomy" id="3153654"/>
    <lineage>
        <taxon>Bacteria</taxon>
        <taxon>Bacillati</taxon>
        <taxon>Cyanobacteriota</taxon>
        <taxon>Cyanophyceae</taxon>
        <taxon>Oscillatoriophycideae</taxon>
        <taxon>Aerosakkonematales</taxon>
        <taxon>Aerosakkonemataceae</taxon>
        <taxon>Floridanema</taxon>
        <taxon>Floridanema aerugineum</taxon>
    </lineage>
</organism>
<dbReference type="PANTHER" id="PTHR35004:SF7">
    <property type="entry name" value="INTEGRASE PROTEIN"/>
    <property type="match status" value="1"/>
</dbReference>